<protein>
    <submittedName>
        <fullName evidence="1">Uncharacterized protein</fullName>
    </submittedName>
</protein>
<dbReference type="Proteomes" id="UP001432322">
    <property type="component" value="Unassembled WGS sequence"/>
</dbReference>
<sequence length="197" mass="22486">GPCDRAAAYLKRTILGWNESGKDSHTPKELFDALTENTPKVEFAICSKYSFLSQERIIELTGSVLKQSHVYSRIKDTILDVAIKEFAIAIETEECAKLAVNQSEIIKDRGDKNTHTQGWSLKESRASRMDAHVQAVAMKFFLDHRAEDKRANAAECCELIKNRMDSRNDYFQFPLSLCPSEKTLMSSFGSWETKRRR</sequence>
<dbReference type="EMBL" id="BTSY01000006">
    <property type="protein sequence ID" value="GMT34172.1"/>
    <property type="molecule type" value="Genomic_DNA"/>
</dbReference>
<evidence type="ECO:0000313" key="2">
    <source>
        <dbReference type="Proteomes" id="UP001432322"/>
    </source>
</evidence>
<proteinExistence type="predicted"/>
<keyword evidence="2" id="KW-1185">Reference proteome</keyword>
<organism evidence="1 2">
    <name type="scientific">Pristionchus fissidentatus</name>
    <dbReference type="NCBI Taxonomy" id="1538716"/>
    <lineage>
        <taxon>Eukaryota</taxon>
        <taxon>Metazoa</taxon>
        <taxon>Ecdysozoa</taxon>
        <taxon>Nematoda</taxon>
        <taxon>Chromadorea</taxon>
        <taxon>Rhabditida</taxon>
        <taxon>Rhabditina</taxon>
        <taxon>Diplogasteromorpha</taxon>
        <taxon>Diplogasteroidea</taxon>
        <taxon>Neodiplogasteridae</taxon>
        <taxon>Pristionchus</taxon>
    </lineage>
</organism>
<gene>
    <name evidence="1" type="ORF">PFISCL1PPCAC_25469</name>
</gene>
<comment type="caution">
    <text evidence="1">The sequence shown here is derived from an EMBL/GenBank/DDBJ whole genome shotgun (WGS) entry which is preliminary data.</text>
</comment>
<reference evidence="1" key="1">
    <citation type="submission" date="2023-10" db="EMBL/GenBank/DDBJ databases">
        <title>Genome assembly of Pristionchus species.</title>
        <authorList>
            <person name="Yoshida K."/>
            <person name="Sommer R.J."/>
        </authorList>
    </citation>
    <scope>NUCLEOTIDE SEQUENCE</scope>
    <source>
        <strain evidence="1">RS5133</strain>
    </source>
</reference>
<feature type="non-terminal residue" evidence="1">
    <location>
        <position position="1"/>
    </location>
</feature>
<name>A0AAV5WSZ5_9BILA</name>
<feature type="non-terminal residue" evidence="1">
    <location>
        <position position="197"/>
    </location>
</feature>
<accession>A0AAV5WSZ5</accession>
<evidence type="ECO:0000313" key="1">
    <source>
        <dbReference type="EMBL" id="GMT34172.1"/>
    </source>
</evidence>
<dbReference type="AlphaFoldDB" id="A0AAV5WSZ5"/>